<dbReference type="EMBL" id="JAWDGP010003469">
    <property type="protein sequence ID" value="KAK3774051.1"/>
    <property type="molecule type" value="Genomic_DNA"/>
</dbReference>
<keyword evidence="2" id="KW-1185">Reference proteome</keyword>
<comment type="caution">
    <text evidence="1">The sequence shown here is derived from an EMBL/GenBank/DDBJ whole genome shotgun (WGS) entry which is preliminary data.</text>
</comment>
<proteinExistence type="predicted"/>
<name>A0AAE0ZS59_9GAST</name>
<organism evidence="1 2">
    <name type="scientific">Elysia crispata</name>
    <name type="common">lettuce slug</name>
    <dbReference type="NCBI Taxonomy" id="231223"/>
    <lineage>
        <taxon>Eukaryota</taxon>
        <taxon>Metazoa</taxon>
        <taxon>Spiralia</taxon>
        <taxon>Lophotrochozoa</taxon>
        <taxon>Mollusca</taxon>
        <taxon>Gastropoda</taxon>
        <taxon>Heterobranchia</taxon>
        <taxon>Euthyneura</taxon>
        <taxon>Panpulmonata</taxon>
        <taxon>Sacoglossa</taxon>
        <taxon>Placobranchoidea</taxon>
        <taxon>Plakobranchidae</taxon>
        <taxon>Elysia</taxon>
    </lineage>
</organism>
<reference evidence="1" key="1">
    <citation type="journal article" date="2023" name="G3 (Bethesda)">
        <title>A reference genome for the long-term kleptoplast-retaining sea slug Elysia crispata morphotype clarki.</title>
        <authorList>
            <person name="Eastman K.E."/>
            <person name="Pendleton A.L."/>
            <person name="Shaikh M.A."/>
            <person name="Suttiyut T."/>
            <person name="Ogas R."/>
            <person name="Tomko P."/>
            <person name="Gavelis G."/>
            <person name="Widhalm J.R."/>
            <person name="Wisecaver J.H."/>
        </authorList>
    </citation>
    <scope>NUCLEOTIDE SEQUENCE</scope>
    <source>
        <strain evidence="1">ECLA1</strain>
    </source>
</reference>
<evidence type="ECO:0000313" key="2">
    <source>
        <dbReference type="Proteomes" id="UP001283361"/>
    </source>
</evidence>
<sequence length="126" mass="13769">MKITSLYLLSTRVLVESQLALAKAWSGGSGHSAEPGYEEVLAVNRTLPPSLRVEQDVQTLNTCDASHESGPQIHRDSNPRHFSTRPNNYCECFSLGSPTTVNQMGVRVKMRVPVLVALHLPSPGTE</sequence>
<dbReference type="Proteomes" id="UP001283361">
    <property type="component" value="Unassembled WGS sequence"/>
</dbReference>
<dbReference type="AlphaFoldDB" id="A0AAE0ZS59"/>
<protein>
    <submittedName>
        <fullName evidence="1">Uncharacterized protein</fullName>
    </submittedName>
</protein>
<accession>A0AAE0ZS59</accession>
<evidence type="ECO:0000313" key="1">
    <source>
        <dbReference type="EMBL" id="KAK3774051.1"/>
    </source>
</evidence>
<gene>
    <name evidence="1" type="ORF">RRG08_030133</name>
</gene>